<accession>A0A366EM72</accession>
<evidence type="ECO:0000313" key="1">
    <source>
        <dbReference type="EMBL" id="RBP03461.1"/>
    </source>
</evidence>
<sequence>MALVTITYREVLQFGCWTVDQANFQCEGLNGFFSAIYIDDVELISGTSFLFDPQNIYAASELNPNWADPALWPDNPENYATILIDPSKGSTFAGYGRMTLVRDVFIAGGQRANPGEQTQFTYQTAPGDTVFFINNSPRPIPTIEAASPGSF</sequence>
<dbReference type="RefSeq" id="WP_113892775.1">
    <property type="nucleotide sequence ID" value="NZ_QNRK01000044.1"/>
</dbReference>
<evidence type="ECO:0000313" key="2">
    <source>
        <dbReference type="Proteomes" id="UP000253529"/>
    </source>
</evidence>
<proteinExistence type="predicted"/>
<gene>
    <name evidence="1" type="ORF">DFR50_14417</name>
</gene>
<dbReference type="Proteomes" id="UP000253529">
    <property type="component" value="Unassembled WGS sequence"/>
</dbReference>
<dbReference type="EMBL" id="QNRK01000044">
    <property type="protein sequence ID" value="RBP03461.1"/>
    <property type="molecule type" value="Genomic_DNA"/>
</dbReference>
<reference evidence="1 2" key="1">
    <citation type="submission" date="2018-06" db="EMBL/GenBank/DDBJ databases">
        <title>Genomic Encyclopedia of Type Strains, Phase IV (KMG-IV): sequencing the most valuable type-strain genomes for metagenomic binning, comparative biology and taxonomic classification.</title>
        <authorList>
            <person name="Goeker M."/>
        </authorList>
    </citation>
    <scope>NUCLEOTIDE SEQUENCE [LARGE SCALE GENOMIC DNA]</scope>
    <source>
        <strain evidence="1 2">DSM 24875</strain>
    </source>
</reference>
<protein>
    <submittedName>
        <fullName evidence="1">Uncharacterized protein</fullName>
    </submittedName>
</protein>
<organism evidence="1 2">
    <name type="scientific">Roseiarcus fermentans</name>
    <dbReference type="NCBI Taxonomy" id="1473586"/>
    <lineage>
        <taxon>Bacteria</taxon>
        <taxon>Pseudomonadati</taxon>
        <taxon>Pseudomonadota</taxon>
        <taxon>Alphaproteobacteria</taxon>
        <taxon>Hyphomicrobiales</taxon>
        <taxon>Roseiarcaceae</taxon>
        <taxon>Roseiarcus</taxon>
    </lineage>
</organism>
<comment type="caution">
    <text evidence="1">The sequence shown here is derived from an EMBL/GenBank/DDBJ whole genome shotgun (WGS) entry which is preliminary data.</text>
</comment>
<keyword evidence="2" id="KW-1185">Reference proteome</keyword>
<dbReference type="AlphaFoldDB" id="A0A366EM72"/>
<name>A0A366EM72_9HYPH</name>